<gene>
    <name evidence="1" type="ORF">GCM10009560_13750</name>
</gene>
<dbReference type="RefSeq" id="WP_343948846.1">
    <property type="nucleotide sequence ID" value="NZ_BAAAHQ010000004.1"/>
</dbReference>
<organism evidence="1 2">
    <name type="scientific">Nonomuraea longicatena</name>
    <dbReference type="NCBI Taxonomy" id="83682"/>
    <lineage>
        <taxon>Bacteria</taxon>
        <taxon>Bacillati</taxon>
        <taxon>Actinomycetota</taxon>
        <taxon>Actinomycetes</taxon>
        <taxon>Streptosporangiales</taxon>
        <taxon>Streptosporangiaceae</taxon>
        <taxon>Nonomuraea</taxon>
    </lineage>
</organism>
<proteinExistence type="predicted"/>
<evidence type="ECO:0000313" key="1">
    <source>
        <dbReference type="EMBL" id="GAA0917590.1"/>
    </source>
</evidence>
<evidence type="ECO:0000313" key="2">
    <source>
        <dbReference type="Proteomes" id="UP001501578"/>
    </source>
</evidence>
<protein>
    <submittedName>
        <fullName evidence="1">Uncharacterized protein</fullName>
    </submittedName>
</protein>
<keyword evidence="2" id="KW-1185">Reference proteome</keyword>
<dbReference type="EMBL" id="BAAAHQ010000004">
    <property type="protein sequence ID" value="GAA0917590.1"/>
    <property type="molecule type" value="Genomic_DNA"/>
</dbReference>
<comment type="caution">
    <text evidence="1">The sequence shown here is derived from an EMBL/GenBank/DDBJ whole genome shotgun (WGS) entry which is preliminary data.</text>
</comment>
<sequence length="68" mass="7302">MVSKAQILDRVSGLLDDLVAAYKLNEKADAAKADAEAQTLRTFLRTRTESLRSDKAITGAAEEPQAAP</sequence>
<name>A0ABP3ZCE3_9ACTN</name>
<reference evidence="2" key="1">
    <citation type="journal article" date="2019" name="Int. J. Syst. Evol. Microbiol.">
        <title>The Global Catalogue of Microorganisms (GCM) 10K type strain sequencing project: providing services to taxonomists for standard genome sequencing and annotation.</title>
        <authorList>
            <consortium name="The Broad Institute Genomics Platform"/>
            <consortium name="The Broad Institute Genome Sequencing Center for Infectious Disease"/>
            <person name="Wu L."/>
            <person name="Ma J."/>
        </authorList>
    </citation>
    <scope>NUCLEOTIDE SEQUENCE [LARGE SCALE GENOMIC DNA]</scope>
    <source>
        <strain evidence="2">JCM 11136</strain>
    </source>
</reference>
<dbReference type="Proteomes" id="UP001501578">
    <property type="component" value="Unassembled WGS sequence"/>
</dbReference>
<accession>A0ABP3ZCE3</accession>